<dbReference type="Gene3D" id="1.20.120.1770">
    <property type="match status" value="1"/>
</dbReference>
<dbReference type="SMART" id="SM00665">
    <property type="entry name" value="B561"/>
    <property type="match status" value="1"/>
</dbReference>
<dbReference type="InterPro" id="IPR006593">
    <property type="entry name" value="Cyt_b561/ferric_Rdtase_TM"/>
</dbReference>
<evidence type="ECO:0000256" key="7">
    <source>
        <dbReference type="SAM" id="Phobius"/>
    </source>
</evidence>
<evidence type="ECO:0000256" key="5">
    <source>
        <dbReference type="ARBA" id="ARBA00022989"/>
    </source>
</evidence>
<dbReference type="OrthoDB" id="2419613at2759"/>
<keyword evidence="2" id="KW-0813">Transport</keyword>
<keyword evidence="6 7" id="KW-0472">Membrane</keyword>
<keyword evidence="10" id="KW-1185">Reference proteome</keyword>
<dbReference type="AlphaFoldDB" id="A0A7J7NEM7"/>
<dbReference type="Pfam" id="PF04526">
    <property type="entry name" value="DUF568"/>
    <property type="match status" value="1"/>
</dbReference>
<keyword evidence="3 7" id="KW-0812">Transmembrane</keyword>
<accession>A0A7J7NEM7</accession>
<dbReference type="GO" id="GO:0016020">
    <property type="term" value="C:membrane"/>
    <property type="evidence" value="ECO:0007669"/>
    <property type="project" value="UniProtKB-SubCell"/>
</dbReference>
<keyword evidence="4" id="KW-0249">Electron transport</keyword>
<dbReference type="PANTHER" id="PTHR23130">
    <property type="entry name" value="CYTOCHROME B561 AND DOMON DOMAIN-CONTAINING PROTEIN"/>
    <property type="match status" value="1"/>
</dbReference>
<dbReference type="Proteomes" id="UP000541444">
    <property type="component" value="Unassembled WGS sequence"/>
</dbReference>
<keyword evidence="5 7" id="KW-1133">Transmembrane helix</keyword>
<feature type="transmembrane region" description="Helical" evidence="7">
    <location>
        <begin position="87"/>
        <end position="108"/>
    </location>
</feature>
<evidence type="ECO:0000313" key="9">
    <source>
        <dbReference type="EMBL" id="KAF6165636.1"/>
    </source>
</evidence>
<name>A0A7J7NEM7_9MAGN</name>
<sequence>MVVNHLWQGGPLRGNTLGIHRMSGPNVQSMGIVDFILGKVATMTSGGGSRAKHRMVHGVVNAVSWGIMLPLGTIIARHMKVVRPKALWFYLHIVCQCLGYVIGVIGWASGMKLDSDSSGAQHNPHRNIGIVLFSLGTLQVLVLGLRPKPDHKYRIYLNIYHTLCGYTVIVPFLEGENGQNLFRRVRVDPVAKVRVEVGQGLEFSNIVAEKESMGGGFIFLSILWEKSIPIIISMP</sequence>
<evidence type="ECO:0000256" key="1">
    <source>
        <dbReference type="ARBA" id="ARBA00004370"/>
    </source>
</evidence>
<dbReference type="PANTHER" id="PTHR23130:SF167">
    <property type="entry name" value="CYTOCHROME B561 AND DOMON DOMAIN-CONTAINING PROTEIN"/>
    <property type="match status" value="1"/>
</dbReference>
<comment type="subcellular location">
    <subcellularLocation>
        <location evidence="1">Membrane</location>
    </subcellularLocation>
</comment>
<comment type="caution">
    <text evidence="9">The sequence shown here is derived from an EMBL/GenBank/DDBJ whole genome shotgun (WGS) entry which is preliminary data.</text>
</comment>
<evidence type="ECO:0000256" key="4">
    <source>
        <dbReference type="ARBA" id="ARBA00022982"/>
    </source>
</evidence>
<feature type="domain" description="Cytochrome b561" evidence="8">
    <location>
        <begin position="24"/>
        <end position="223"/>
    </location>
</feature>
<evidence type="ECO:0000313" key="10">
    <source>
        <dbReference type="Proteomes" id="UP000541444"/>
    </source>
</evidence>
<dbReference type="PROSITE" id="PS50939">
    <property type="entry name" value="CYTOCHROME_B561"/>
    <property type="match status" value="1"/>
</dbReference>
<evidence type="ECO:0000256" key="2">
    <source>
        <dbReference type="ARBA" id="ARBA00022448"/>
    </source>
</evidence>
<reference evidence="9 10" key="1">
    <citation type="journal article" date="2020" name="IScience">
        <title>Genome Sequencing of the Endangered Kingdonia uniflora (Circaeasteraceae, Ranunculales) Reveals Potential Mechanisms of Evolutionary Specialization.</title>
        <authorList>
            <person name="Sun Y."/>
            <person name="Deng T."/>
            <person name="Zhang A."/>
            <person name="Moore M.J."/>
            <person name="Landis J.B."/>
            <person name="Lin N."/>
            <person name="Zhang H."/>
            <person name="Zhang X."/>
            <person name="Huang J."/>
            <person name="Zhang X."/>
            <person name="Sun H."/>
            <person name="Wang H."/>
        </authorList>
    </citation>
    <scope>NUCLEOTIDE SEQUENCE [LARGE SCALE GENOMIC DNA]</scope>
    <source>
        <strain evidence="9">TB1705</strain>
        <tissue evidence="9">Leaf</tissue>
    </source>
</reference>
<dbReference type="EMBL" id="JACGCM010000831">
    <property type="protein sequence ID" value="KAF6165636.1"/>
    <property type="molecule type" value="Genomic_DNA"/>
</dbReference>
<protein>
    <recommendedName>
        <fullName evidence="8">Cytochrome b561 domain-containing protein</fullName>
    </recommendedName>
</protein>
<dbReference type="CDD" id="cd08760">
    <property type="entry name" value="Cyt_b561_FRRS1_like"/>
    <property type="match status" value="1"/>
</dbReference>
<evidence type="ECO:0000259" key="8">
    <source>
        <dbReference type="PROSITE" id="PS50939"/>
    </source>
</evidence>
<evidence type="ECO:0000256" key="6">
    <source>
        <dbReference type="ARBA" id="ARBA00023136"/>
    </source>
</evidence>
<gene>
    <name evidence="9" type="ORF">GIB67_043085</name>
</gene>
<organism evidence="9 10">
    <name type="scientific">Kingdonia uniflora</name>
    <dbReference type="NCBI Taxonomy" id="39325"/>
    <lineage>
        <taxon>Eukaryota</taxon>
        <taxon>Viridiplantae</taxon>
        <taxon>Streptophyta</taxon>
        <taxon>Embryophyta</taxon>
        <taxon>Tracheophyta</taxon>
        <taxon>Spermatophyta</taxon>
        <taxon>Magnoliopsida</taxon>
        <taxon>Ranunculales</taxon>
        <taxon>Circaeasteraceae</taxon>
        <taxon>Kingdonia</taxon>
    </lineage>
</organism>
<feature type="transmembrane region" description="Helical" evidence="7">
    <location>
        <begin position="128"/>
        <end position="145"/>
    </location>
</feature>
<dbReference type="InterPro" id="IPR045265">
    <property type="entry name" value="AIR12_DOMON"/>
</dbReference>
<evidence type="ECO:0000256" key="3">
    <source>
        <dbReference type="ARBA" id="ARBA00022692"/>
    </source>
</evidence>
<proteinExistence type="predicted"/>